<keyword evidence="7 9" id="KW-1133">Transmembrane helix</keyword>
<dbReference type="GO" id="GO:0008412">
    <property type="term" value="F:4-hydroxybenzoate polyprenyltransferase activity"/>
    <property type="evidence" value="ECO:0007669"/>
    <property type="project" value="TreeGrafter"/>
</dbReference>
<evidence type="ECO:0000256" key="2">
    <source>
        <dbReference type="ARBA" id="ARBA00004141"/>
    </source>
</evidence>
<reference evidence="10 11" key="1">
    <citation type="journal article" date="2016" name="Antonie Van Leeuwenhoek">
        <title>Denitratimonas tolerans gen. nov., sp. nov., a denitrifying bacterium isolated from a bioreactor for tannery wastewater treatment.</title>
        <authorList>
            <person name="Han S.I."/>
            <person name="Kim J.O."/>
            <person name="Lee Y.R."/>
            <person name="Ekpeghere K.I."/>
            <person name="Koh S.C."/>
            <person name="Whang K.S."/>
        </authorList>
    </citation>
    <scope>NUCLEOTIDE SEQUENCE [LARGE SCALE GENOMIC DNA]</scope>
    <source>
        <strain evidence="10 11">KACC 17565</strain>
    </source>
</reference>
<feature type="transmembrane region" description="Helical" evidence="9">
    <location>
        <begin position="285"/>
        <end position="310"/>
    </location>
</feature>
<feature type="transmembrane region" description="Helical" evidence="9">
    <location>
        <begin position="67"/>
        <end position="95"/>
    </location>
</feature>
<keyword evidence="4" id="KW-1003">Cell membrane</keyword>
<keyword evidence="8 9" id="KW-0472">Membrane</keyword>
<sequence length="311" mass="33015">MPTPRSLRPDERSDASVTRMGAAGARVRLAWAWAWAWMRGAWRGGMFLLLWPAWWALWLAADGFPPWNALLLFALVPWLAYGVARVSGNLAGAWLDRRGQADDQPSPTRDASRGRDALLALAGALLLALALEFLGNRLTLYLGAAALVMALGVPLVQRVSYLSQAALGVACAWGIPMAFAAVQGGVPPLGWLLLCAGTLWASGGWIWQAMAQREEDLRRGVRSVAILLGELDLLAQALVSGGMLVALVLVGQRAELGAAYFAALGVPALLIGAQFWIARRREPGACLCAFALGAWVGAAVFAGIVLGLALK</sequence>
<comment type="subcellular location">
    <subcellularLocation>
        <location evidence="2">Membrane</location>
        <topology evidence="2">Multi-pass membrane protein</topology>
    </subcellularLocation>
</comment>
<dbReference type="InterPro" id="IPR044878">
    <property type="entry name" value="UbiA_sf"/>
</dbReference>
<keyword evidence="11" id="KW-1185">Reference proteome</keyword>
<dbReference type="PANTHER" id="PTHR11048:SF28">
    <property type="entry name" value="4-HYDROXYBENZOATE POLYPRENYLTRANSFERASE, MITOCHONDRIAL"/>
    <property type="match status" value="1"/>
</dbReference>
<evidence type="ECO:0000256" key="6">
    <source>
        <dbReference type="ARBA" id="ARBA00022692"/>
    </source>
</evidence>
<evidence type="ECO:0000256" key="9">
    <source>
        <dbReference type="SAM" id="Phobius"/>
    </source>
</evidence>
<name>A0AAW9R8Q3_9GAMM</name>
<dbReference type="Pfam" id="PF01040">
    <property type="entry name" value="UbiA"/>
    <property type="match status" value="1"/>
</dbReference>
<comment type="similarity">
    <text evidence="3">Belongs to the UbiA prenyltransferase family.</text>
</comment>
<evidence type="ECO:0000313" key="10">
    <source>
        <dbReference type="EMBL" id="MEJ1249804.1"/>
    </source>
</evidence>
<feature type="transmembrane region" description="Helical" evidence="9">
    <location>
        <begin position="116"/>
        <end position="134"/>
    </location>
</feature>
<gene>
    <name evidence="10" type="ORF">WB794_08995</name>
</gene>
<proteinExistence type="inferred from homology"/>
<dbReference type="Gene3D" id="1.20.120.1780">
    <property type="entry name" value="UbiA prenyltransferase"/>
    <property type="match status" value="1"/>
</dbReference>
<dbReference type="GO" id="GO:0006744">
    <property type="term" value="P:ubiquinone biosynthetic process"/>
    <property type="evidence" value="ECO:0007669"/>
    <property type="project" value="TreeGrafter"/>
</dbReference>
<evidence type="ECO:0000256" key="4">
    <source>
        <dbReference type="ARBA" id="ARBA00022475"/>
    </source>
</evidence>
<evidence type="ECO:0000256" key="7">
    <source>
        <dbReference type="ARBA" id="ARBA00022989"/>
    </source>
</evidence>
<evidence type="ECO:0000256" key="8">
    <source>
        <dbReference type="ARBA" id="ARBA00023136"/>
    </source>
</evidence>
<evidence type="ECO:0000313" key="11">
    <source>
        <dbReference type="Proteomes" id="UP001364472"/>
    </source>
</evidence>
<comment type="caution">
    <text evidence="10">The sequence shown here is derived from an EMBL/GenBank/DDBJ whole genome shotgun (WGS) entry which is preliminary data.</text>
</comment>
<feature type="transmembrane region" description="Helical" evidence="9">
    <location>
        <begin position="165"/>
        <end position="183"/>
    </location>
</feature>
<dbReference type="GO" id="GO:0005886">
    <property type="term" value="C:plasma membrane"/>
    <property type="evidence" value="ECO:0007669"/>
    <property type="project" value="TreeGrafter"/>
</dbReference>
<dbReference type="InterPro" id="IPR039653">
    <property type="entry name" value="Prenyltransferase"/>
</dbReference>
<evidence type="ECO:0000256" key="3">
    <source>
        <dbReference type="ARBA" id="ARBA00005985"/>
    </source>
</evidence>
<dbReference type="AlphaFoldDB" id="A0AAW9R8Q3"/>
<feature type="transmembrane region" description="Helical" evidence="9">
    <location>
        <begin position="231"/>
        <end position="251"/>
    </location>
</feature>
<keyword evidence="5" id="KW-0808">Transferase</keyword>
<organism evidence="10 11">
    <name type="scientific">Denitratimonas tolerans</name>
    <dbReference type="NCBI Taxonomy" id="1338420"/>
    <lineage>
        <taxon>Bacteria</taxon>
        <taxon>Pseudomonadati</taxon>
        <taxon>Pseudomonadota</taxon>
        <taxon>Gammaproteobacteria</taxon>
        <taxon>Lysobacterales</taxon>
        <taxon>Lysobacteraceae</taxon>
        <taxon>Denitratimonas</taxon>
    </lineage>
</organism>
<keyword evidence="6 9" id="KW-0812">Transmembrane</keyword>
<accession>A0AAW9R8Q3</accession>
<feature type="transmembrane region" description="Helical" evidence="9">
    <location>
        <begin position="189"/>
        <end position="210"/>
    </location>
</feature>
<dbReference type="RefSeq" id="WP_337335523.1">
    <property type="nucleotide sequence ID" value="NZ_JBBDHC010000012.1"/>
</dbReference>
<dbReference type="Gene3D" id="1.10.357.140">
    <property type="entry name" value="UbiA prenyltransferase"/>
    <property type="match status" value="1"/>
</dbReference>
<evidence type="ECO:0000256" key="5">
    <source>
        <dbReference type="ARBA" id="ARBA00022679"/>
    </source>
</evidence>
<feature type="transmembrane region" description="Helical" evidence="9">
    <location>
        <begin position="257"/>
        <end position="278"/>
    </location>
</feature>
<dbReference type="PANTHER" id="PTHR11048">
    <property type="entry name" value="PRENYLTRANSFERASES"/>
    <property type="match status" value="1"/>
</dbReference>
<comment type="cofactor">
    <cofactor evidence="1">
        <name>Mg(2+)</name>
        <dbReference type="ChEBI" id="CHEBI:18420"/>
    </cofactor>
</comment>
<dbReference type="Proteomes" id="UP001364472">
    <property type="component" value="Unassembled WGS sequence"/>
</dbReference>
<evidence type="ECO:0000256" key="1">
    <source>
        <dbReference type="ARBA" id="ARBA00001946"/>
    </source>
</evidence>
<dbReference type="InterPro" id="IPR000537">
    <property type="entry name" value="UbiA_prenyltransferase"/>
</dbReference>
<dbReference type="EMBL" id="JBBDHC010000012">
    <property type="protein sequence ID" value="MEJ1249804.1"/>
    <property type="molecule type" value="Genomic_DNA"/>
</dbReference>
<protein>
    <submittedName>
        <fullName evidence="10">UbiA family prenyltransferase</fullName>
    </submittedName>
</protein>